<name>A0A1Y3BUH1_HELAN</name>
<organism evidence="1">
    <name type="scientific">Helianthus annuus</name>
    <name type="common">Common sunflower</name>
    <dbReference type="NCBI Taxonomy" id="4232"/>
    <lineage>
        <taxon>Eukaryota</taxon>
        <taxon>Viridiplantae</taxon>
        <taxon>Streptophyta</taxon>
        <taxon>Embryophyta</taxon>
        <taxon>Tracheophyta</taxon>
        <taxon>Spermatophyta</taxon>
        <taxon>Magnoliopsida</taxon>
        <taxon>eudicotyledons</taxon>
        <taxon>Gunneridae</taxon>
        <taxon>Pentapetalae</taxon>
        <taxon>asterids</taxon>
        <taxon>campanulids</taxon>
        <taxon>Asterales</taxon>
        <taxon>Asteraceae</taxon>
        <taxon>Asteroideae</taxon>
        <taxon>Heliantheae alliance</taxon>
        <taxon>Heliantheae</taxon>
        <taxon>Helianthus</taxon>
    </lineage>
</organism>
<evidence type="ECO:0000313" key="1">
    <source>
        <dbReference type="EMBL" id="OTF84649.1"/>
    </source>
</evidence>
<proteinExistence type="predicted"/>
<protein>
    <submittedName>
        <fullName evidence="1">Uncharacterized protein</fullName>
    </submittedName>
</protein>
<dbReference type="EMBL" id="KZ113385">
    <property type="protein sequence ID" value="OTF84649.1"/>
    <property type="molecule type" value="Genomic_DNA"/>
</dbReference>
<sequence>MLLLDVRRRVRPTDKRVVNLTEQTKVVRLYGFGTCCLKQLEWSWVVLIGYE</sequence>
<dbReference type="AlphaFoldDB" id="A0A1Y3BUH1"/>
<gene>
    <name evidence="1" type="ORF">HannXRQ_Chr00c0062g0571531</name>
</gene>
<dbReference type="InParanoid" id="A0A1Y3BUH1"/>
<reference evidence="1" key="1">
    <citation type="submission" date="2017-02" db="EMBL/GenBank/DDBJ databases">
        <title>Sunflower complete genome.</title>
        <authorList>
            <person name="Langlade N."/>
            <person name="Munos S."/>
        </authorList>
    </citation>
    <scope>NUCLEOTIDE SEQUENCE [LARGE SCALE GENOMIC DNA]</scope>
    <source>
        <tissue evidence="1">Leaves</tissue>
    </source>
</reference>
<accession>A0A1Y3BUH1</accession>